<evidence type="ECO:0000256" key="1">
    <source>
        <dbReference type="SAM" id="MobiDB-lite"/>
    </source>
</evidence>
<name>A0A2T6ZKD7_TUBBO</name>
<dbReference type="EMBL" id="NESQ01000210">
    <property type="protein sequence ID" value="PUU75874.1"/>
    <property type="molecule type" value="Genomic_DNA"/>
</dbReference>
<dbReference type="AlphaFoldDB" id="A0A2T6ZKD7"/>
<proteinExistence type="predicted"/>
<organism evidence="2 3">
    <name type="scientific">Tuber borchii</name>
    <name type="common">White truffle</name>
    <dbReference type="NCBI Taxonomy" id="42251"/>
    <lineage>
        <taxon>Eukaryota</taxon>
        <taxon>Fungi</taxon>
        <taxon>Dikarya</taxon>
        <taxon>Ascomycota</taxon>
        <taxon>Pezizomycotina</taxon>
        <taxon>Pezizomycetes</taxon>
        <taxon>Pezizales</taxon>
        <taxon>Tuberaceae</taxon>
        <taxon>Tuber</taxon>
    </lineage>
</organism>
<protein>
    <submittedName>
        <fullName evidence="2">Uncharacterized protein</fullName>
    </submittedName>
</protein>
<feature type="region of interest" description="Disordered" evidence="1">
    <location>
        <begin position="1"/>
        <end position="30"/>
    </location>
</feature>
<gene>
    <name evidence="2" type="ORF">B9Z19DRAFT_1130569</name>
</gene>
<feature type="region of interest" description="Disordered" evidence="1">
    <location>
        <begin position="70"/>
        <end position="93"/>
    </location>
</feature>
<evidence type="ECO:0000313" key="2">
    <source>
        <dbReference type="EMBL" id="PUU75874.1"/>
    </source>
</evidence>
<feature type="compositionally biased region" description="Polar residues" evidence="1">
    <location>
        <begin position="71"/>
        <end position="86"/>
    </location>
</feature>
<comment type="caution">
    <text evidence="2">The sequence shown here is derived from an EMBL/GenBank/DDBJ whole genome shotgun (WGS) entry which is preliminary data.</text>
</comment>
<dbReference type="OrthoDB" id="992776at2759"/>
<reference evidence="2 3" key="1">
    <citation type="submission" date="2017-04" db="EMBL/GenBank/DDBJ databases">
        <title>Draft genome sequence of Tuber borchii Vittad., a whitish edible truffle.</title>
        <authorList>
            <consortium name="DOE Joint Genome Institute"/>
            <person name="Murat C."/>
            <person name="Kuo A."/>
            <person name="Barry K.W."/>
            <person name="Clum A."/>
            <person name="Dockter R.B."/>
            <person name="Fauchery L."/>
            <person name="Iotti M."/>
            <person name="Kohler A."/>
            <person name="Labutti K."/>
            <person name="Lindquist E.A."/>
            <person name="Lipzen A."/>
            <person name="Ohm R.A."/>
            <person name="Wang M."/>
            <person name="Grigoriev I.V."/>
            <person name="Zambonelli A."/>
            <person name="Martin F.M."/>
        </authorList>
    </citation>
    <scope>NUCLEOTIDE SEQUENCE [LARGE SCALE GENOMIC DNA]</scope>
    <source>
        <strain evidence="2 3">Tbo3840</strain>
    </source>
</reference>
<dbReference type="Proteomes" id="UP000244722">
    <property type="component" value="Unassembled WGS sequence"/>
</dbReference>
<evidence type="ECO:0000313" key="3">
    <source>
        <dbReference type="Proteomes" id="UP000244722"/>
    </source>
</evidence>
<dbReference type="STRING" id="42251.A0A2T6ZKD7"/>
<accession>A0A2T6ZKD7</accession>
<sequence>MGTSLAAMKIATASPSSNIGDISERSREHTEAQQECILLGSFSNYLVTKSSVPLMAIQKKLKHTKKFAKTNIRQPNNLTTSAQAGSSAGPKVD</sequence>
<keyword evidence="3" id="KW-1185">Reference proteome</keyword>